<feature type="signal peptide" evidence="1">
    <location>
        <begin position="1"/>
        <end position="32"/>
    </location>
</feature>
<dbReference type="PROSITE" id="PS51257">
    <property type="entry name" value="PROKAR_LIPOPROTEIN"/>
    <property type="match status" value="1"/>
</dbReference>
<dbReference type="Pfam" id="PF19489">
    <property type="entry name" value="SLT_4"/>
    <property type="match status" value="1"/>
</dbReference>
<feature type="domain" description="Transglycosylase SLT" evidence="2">
    <location>
        <begin position="17"/>
        <end position="202"/>
    </location>
</feature>
<keyword evidence="6" id="KW-1185">Reference proteome</keyword>
<dbReference type="Gene3D" id="1.10.530.10">
    <property type="match status" value="1"/>
</dbReference>
<keyword evidence="1" id="KW-0732">Signal</keyword>
<gene>
    <name evidence="3" type="ORF">HCU01_36370</name>
    <name evidence="4" type="ORF">SAMN05660971_04093</name>
</gene>
<dbReference type="InterPro" id="IPR023346">
    <property type="entry name" value="Lysozyme-like_dom_sf"/>
</dbReference>
<reference evidence="3 6" key="2">
    <citation type="submission" date="2019-07" db="EMBL/GenBank/DDBJ databases">
        <title>Whole genome shotgun sequence of Halomonas cupida NBRC 102219.</title>
        <authorList>
            <person name="Hosoyama A."/>
            <person name="Uohara A."/>
            <person name="Ohji S."/>
            <person name="Ichikawa N."/>
        </authorList>
    </citation>
    <scope>NUCLEOTIDE SEQUENCE [LARGE SCALE GENOMIC DNA]</scope>
    <source>
        <strain evidence="3 6">NBRC 102219</strain>
    </source>
</reference>
<dbReference type="InterPro" id="IPR045795">
    <property type="entry name" value="SLT_4"/>
</dbReference>
<dbReference type="STRING" id="44933.SAMN05660971_04093"/>
<evidence type="ECO:0000313" key="5">
    <source>
        <dbReference type="Proteomes" id="UP000184123"/>
    </source>
</evidence>
<proteinExistence type="predicted"/>
<evidence type="ECO:0000313" key="3">
    <source>
        <dbReference type="EMBL" id="GEN25688.1"/>
    </source>
</evidence>
<dbReference type="Proteomes" id="UP000321726">
    <property type="component" value="Unassembled WGS sequence"/>
</dbReference>
<sequence>MSKHDRNTFREAARSMIALGMLLALSGCAVFAPDPPQRQDNLCEIFREQPDWYDAARASQEKWGTPIATQMAFIKRESSYRAAIRPPRTKLLGFIPWKRPSSAYGYAQAQDPVWEEYQDDAGSLFSGRTDMDDATDFIGWYNARTHRSTGVSLNNPEHLYLAYHEGQGGYKRGSYRGKPGVQRAARDVATTASRYQAQLNSCEAEFQCDGAFEFWPFCRE</sequence>
<dbReference type="Proteomes" id="UP000184123">
    <property type="component" value="Unassembled WGS sequence"/>
</dbReference>
<dbReference type="AlphaFoldDB" id="A0A1M7M735"/>
<organism evidence="4 5">
    <name type="scientific">Halomonas cupida</name>
    <dbReference type="NCBI Taxonomy" id="44933"/>
    <lineage>
        <taxon>Bacteria</taxon>
        <taxon>Pseudomonadati</taxon>
        <taxon>Pseudomonadota</taxon>
        <taxon>Gammaproteobacteria</taxon>
        <taxon>Oceanospirillales</taxon>
        <taxon>Halomonadaceae</taxon>
        <taxon>Halomonas</taxon>
    </lineage>
</organism>
<evidence type="ECO:0000313" key="6">
    <source>
        <dbReference type="Proteomes" id="UP000321726"/>
    </source>
</evidence>
<evidence type="ECO:0000313" key="4">
    <source>
        <dbReference type="EMBL" id="SHM86542.1"/>
    </source>
</evidence>
<evidence type="ECO:0000256" key="1">
    <source>
        <dbReference type="SAM" id="SignalP"/>
    </source>
</evidence>
<dbReference type="SUPFAM" id="SSF53955">
    <property type="entry name" value="Lysozyme-like"/>
    <property type="match status" value="1"/>
</dbReference>
<accession>A0A1M7M735</accession>
<dbReference type="OrthoDB" id="9789144at2"/>
<feature type="chain" id="PRO_5012252339" evidence="1">
    <location>
        <begin position="33"/>
        <end position="220"/>
    </location>
</feature>
<evidence type="ECO:0000259" key="2">
    <source>
        <dbReference type="Pfam" id="PF19489"/>
    </source>
</evidence>
<reference evidence="4 5" key="1">
    <citation type="submission" date="2016-11" db="EMBL/GenBank/DDBJ databases">
        <authorList>
            <person name="Jaros S."/>
            <person name="Januszkiewicz K."/>
            <person name="Wedrychowicz H."/>
        </authorList>
    </citation>
    <scope>NUCLEOTIDE SEQUENCE [LARGE SCALE GENOMIC DNA]</scope>
    <source>
        <strain evidence="4 5">DSM 4740</strain>
    </source>
</reference>
<protein>
    <submittedName>
        <fullName evidence="3">Lipoprotein</fullName>
    </submittedName>
</protein>
<dbReference type="EMBL" id="BJXU01000158">
    <property type="protein sequence ID" value="GEN25688.1"/>
    <property type="molecule type" value="Genomic_DNA"/>
</dbReference>
<name>A0A1M7M735_9GAMM</name>
<dbReference type="RefSeq" id="WP_073437071.1">
    <property type="nucleotide sequence ID" value="NZ_BJXU01000158.1"/>
</dbReference>
<dbReference type="EMBL" id="FRCA01000016">
    <property type="protein sequence ID" value="SHM86542.1"/>
    <property type="molecule type" value="Genomic_DNA"/>
</dbReference>
<keyword evidence="3" id="KW-0449">Lipoprotein</keyword>